<proteinExistence type="predicted"/>
<reference evidence="1" key="1">
    <citation type="submission" date="2023-10" db="EMBL/GenBank/DDBJ databases">
        <title>Whole genome sequencing of actinobacterial strain Amycolatopsis sp. (BCA-696) identifies the underlying plant growth-promoting genes.</title>
        <authorList>
            <person name="Gandham P."/>
            <person name="Vadla N."/>
            <person name="Saji A."/>
            <person name="Srinivas V."/>
            <person name="Ruperao P."/>
            <person name="Selvanayagam S."/>
            <person name="Saxena R.K."/>
            <person name="Rathore A."/>
            <person name="Gopalakrishnan S."/>
            <person name="Thakur V."/>
        </authorList>
    </citation>
    <scope>NUCLEOTIDE SEQUENCE</scope>
    <source>
        <strain evidence="1">BCA-696</strain>
    </source>
</reference>
<accession>A0ACD5BFW4</accession>
<protein>
    <submittedName>
        <fullName evidence="1">Lycopene cyclase family protein</fullName>
    </submittedName>
</protein>
<name>A0ACD5BFW4_9PSEU</name>
<dbReference type="Proteomes" id="UP001456344">
    <property type="component" value="Chromosome"/>
</dbReference>
<keyword evidence="2" id="KW-1185">Reference proteome</keyword>
<gene>
    <name evidence="1" type="ORF">LCL61_21450</name>
</gene>
<sequence length="374" mass="40810">MTILIAGGGLSGLSLVAHLVTRPESLGPIVVVDDGRRQLATAGWASWSAEPGLLDEAVSRTFDRFHVHAAGRSRIVGLGRYKYRFVRGDDLAAAAGKAAERRGGVVFHRGRITEIRQAGRGAEALVDGEPLRADWVFDSVLGPGPARVDGWLVFRGWHVRTAAPAFDSAVPTFFDFRTPQGRAASFVYVLPRGPQEALVEHTSFAPPRTRGMAYPKEQRSALREYLSTILGVREYAVTREESASLPLSASAVDRRRGSILAIGTKAGLVKASTGYAFQRIQADSAAIARSLAVHGHPFELPKPKARHLLFDSTLLDVVARDPAQLERVFAALFDRSSAEPVLRFLDEESSLPQEGRMFARLPPSLYSAVTRRHR</sequence>
<evidence type="ECO:0000313" key="1">
    <source>
        <dbReference type="EMBL" id="WYW18112.1"/>
    </source>
</evidence>
<organism evidence="1 2">
    <name type="scientific">Amycolatopsis coloradensis</name>
    <dbReference type="NCBI Taxonomy" id="76021"/>
    <lineage>
        <taxon>Bacteria</taxon>
        <taxon>Bacillati</taxon>
        <taxon>Actinomycetota</taxon>
        <taxon>Actinomycetes</taxon>
        <taxon>Pseudonocardiales</taxon>
        <taxon>Pseudonocardiaceae</taxon>
        <taxon>Amycolatopsis</taxon>
    </lineage>
</organism>
<dbReference type="EMBL" id="CP150484">
    <property type="protein sequence ID" value="WYW18112.1"/>
    <property type="molecule type" value="Genomic_DNA"/>
</dbReference>
<evidence type="ECO:0000313" key="2">
    <source>
        <dbReference type="Proteomes" id="UP001456344"/>
    </source>
</evidence>